<evidence type="ECO:0000313" key="14">
    <source>
        <dbReference type="EMBL" id="PMB71857.1"/>
    </source>
</evidence>
<evidence type="ECO:0000256" key="12">
    <source>
        <dbReference type="SAM" id="MobiDB-lite"/>
    </source>
</evidence>
<dbReference type="OMA" id="WYLFVDA"/>
<dbReference type="AlphaFoldDB" id="A0A2N6NX77"/>
<name>A0A2N6NX77_BEABA</name>
<keyword evidence="10" id="KW-1133">Transmembrane helix</keyword>
<gene>
    <name evidence="14" type="ORF">BM221_001953</name>
</gene>
<keyword evidence="11" id="KW-0472">Membrane</keyword>
<evidence type="ECO:0000256" key="8">
    <source>
        <dbReference type="ARBA" id="ARBA00022741"/>
    </source>
</evidence>
<evidence type="ECO:0000256" key="10">
    <source>
        <dbReference type="ARBA" id="ARBA00022989"/>
    </source>
</evidence>
<reference evidence="14 15" key="1">
    <citation type="journal article" date="2016" name="Appl. Microbiol. Biotechnol.">
        <title>Characterization of T-DNA insertion mutants with decreased virulence in the entomopathogenic fungus Beauveria bassiana JEF-007.</title>
        <authorList>
            <person name="Kim S."/>
            <person name="Lee S.J."/>
            <person name="Nai Y.S."/>
            <person name="Yu J.S."/>
            <person name="Lee M.R."/>
            <person name="Yang Y.T."/>
            <person name="Kim J.S."/>
        </authorList>
    </citation>
    <scope>NUCLEOTIDE SEQUENCE [LARGE SCALE GENOMIC DNA]</scope>
    <source>
        <strain evidence="14 15">JEF-007</strain>
    </source>
</reference>
<evidence type="ECO:0000256" key="6">
    <source>
        <dbReference type="ARBA" id="ARBA00022679"/>
    </source>
</evidence>
<evidence type="ECO:0000256" key="4">
    <source>
        <dbReference type="ARBA" id="ARBA00012557"/>
    </source>
</evidence>
<comment type="similarity">
    <text evidence="3">Belongs to the glycosyltransferase 31 family. Beta3-Gal-T subfamily.</text>
</comment>
<evidence type="ECO:0000313" key="15">
    <source>
        <dbReference type="Proteomes" id="UP000235728"/>
    </source>
</evidence>
<keyword evidence="5" id="KW-0328">Glycosyltransferase</keyword>
<feature type="region of interest" description="Disordered" evidence="12">
    <location>
        <begin position="69"/>
        <end position="89"/>
    </location>
</feature>
<dbReference type="GO" id="GO:0016263">
    <property type="term" value="F:glycoprotein-N-acetylgalactosamine 3-beta-galactosyltransferase activity"/>
    <property type="evidence" value="ECO:0007669"/>
    <property type="project" value="UniProtKB-EC"/>
</dbReference>
<dbReference type="InterPro" id="IPR026050">
    <property type="entry name" value="C1GALT1/C1GALT1_chp1"/>
</dbReference>
<dbReference type="Proteomes" id="UP000235728">
    <property type="component" value="Unassembled WGS sequence"/>
</dbReference>
<dbReference type="PROSITE" id="PS51257">
    <property type="entry name" value="PROKAR_LIPOPROTEIN"/>
    <property type="match status" value="1"/>
</dbReference>
<evidence type="ECO:0000256" key="7">
    <source>
        <dbReference type="ARBA" id="ARBA00022692"/>
    </source>
</evidence>
<evidence type="ECO:0000256" key="9">
    <source>
        <dbReference type="ARBA" id="ARBA00022968"/>
    </source>
</evidence>
<keyword evidence="7" id="KW-0812">Transmembrane</keyword>
<comment type="caution">
    <text evidence="14">The sequence shown here is derived from an EMBL/GenBank/DDBJ whole genome shotgun (WGS) entry which is preliminary data.</text>
</comment>
<proteinExistence type="inferred from homology"/>
<dbReference type="Pfam" id="PF02434">
    <property type="entry name" value="Fringe"/>
    <property type="match status" value="1"/>
</dbReference>
<dbReference type="EC" id="2.4.1.122" evidence="4"/>
<keyword evidence="6" id="KW-0808">Transferase</keyword>
<dbReference type="PANTHER" id="PTHR23033">
    <property type="entry name" value="BETA1,3-GALACTOSYLTRANSFERASE"/>
    <property type="match status" value="1"/>
</dbReference>
<evidence type="ECO:0000256" key="2">
    <source>
        <dbReference type="ARBA" id="ARBA00004922"/>
    </source>
</evidence>
<dbReference type="GO" id="GO:0000166">
    <property type="term" value="F:nucleotide binding"/>
    <property type="evidence" value="ECO:0007669"/>
    <property type="project" value="UniProtKB-KW"/>
</dbReference>
<evidence type="ECO:0000259" key="13">
    <source>
        <dbReference type="Pfam" id="PF02434"/>
    </source>
</evidence>
<comment type="pathway">
    <text evidence="2">Protein modification; protein glycosylation.</text>
</comment>
<accession>A0A2N6NX77</accession>
<protein>
    <recommendedName>
        <fullName evidence="4">N-acetylgalactosaminide beta-1,3-galactosyltransferase</fullName>
        <ecNumber evidence="4">2.4.1.122</ecNumber>
    </recommendedName>
</protein>
<evidence type="ECO:0000256" key="1">
    <source>
        <dbReference type="ARBA" id="ARBA00004606"/>
    </source>
</evidence>
<sequence>MLSRRNLIVVAAFVIFGCTLLLTSQRLNGPFDFGYPDLSSGSTSTSGSEKELLEIYTSSPGELLPTAPYGSTPGTLFGRPPKETLAAAPPPAVKPGCENFPNMSNIFVVLKTGASESYNRIPTQLMTNLKCVPHYEIWSDMDQTIAGQRIFDALTDVLPQVKAHEDFEIYHHQAKCPIDQEHCNKDYDTAGKGWSLDKYKNIHIAETNWANQSNFDWYFYIDADTYVSWPTLVEWFKLLDPSKPVYFGSVALLGGFPFGHGGSGYAVSNAGMKKMFDGKSKVANKYDEKASTTCCGDYLFAYAIKEEAQLDVQNMFPTINGEKPYSMPFYDGHWCQPIITMHHAASEEIDELDRFERNRHFKSPVLIKDVFHDIIQPKLRNDHDDWDNFSEDVFYFDPTSREFDEDETKLRKPESGYNDAEKQAHLDFEHCRAACESLKACVQFRFGKGICSTATAVRFGKPAEASEDESPKHKSGWMVDRINEWAKKHDNCGTPKFPELEKS</sequence>
<evidence type="ECO:0000256" key="11">
    <source>
        <dbReference type="ARBA" id="ARBA00023136"/>
    </source>
</evidence>
<dbReference type="EMBL" id="MRVG01000002">
    <property type="protein sequence ID" value="PMB71857.1"/>
    <property type="molecule type" value="Genomic_DNA"/>
</dbReference>
<dbReference type="InterPro" id="IPR003378">
    <property type="entry name" value="Fringe-like_glycosylTrfase"/>
</dbReference>
<keyword evidence="9" id="KW-0735">Signal-anchor</keyword>
<organism evidence="14 15">
    <name type="scientific">Beauveria bassiana</name>
    <name type="common">White muscardine disease fungus</name>
    <name type="synonym">Tritirachium shiotae</name>
    <dbReference type="NCBI Taxonomy" id="176275"/>
    <lineage>
        <taxon>Eukaryota</taxon>
        <taxon>Fungi</taxon>
        <taxon>Dikarya</taxon>
        <taxon>Ascomycota</taxon>
        <taxon>Pezizomycotina</taxon>
        <taxon>Sordariomycetes</taxon>
        <taxon>Hypocreomycetidae</taxon>
        <taxon>Hypocreales</taxon>
        <taxon>Cordycipitaceae</taxon>
        <taxon>Beauveria</taxon>
    </lineage>
</organism>
<evidence type="ECO:0000256" key="3">
    <source>
        <dbReference type="ARBA" id="ARBA00006462"/>
    </source>
</evidence>
<feature type="domain" description="Fringe-like glycosyltransferase" evidence="13">
    <location>
        <begin position="204"/>
        <end position="306"/>
    </location>
</feature>
<dbReference type="PANTHER" id="PTHR23033:SF40">
    <property type="entry name" value="APPLE DOMAIN-CONTAINING PROTEIN"/>
    <property type="match status" value="1"/>
</dbReference>
<evidence type="ECO:0000256" key="5">
    <source>
        <dbReference type="ARBA" id="ARBA00022676"/>
    </source>
</evidence>
<keyword evidence="8" id="KW-0547">Nucleotide-binding</keyword>
<dbReference type="Gene3D" id="3.90.550.50">
    <property type="match status" value="1"/>
</dbReference>
<comment type="subcellular location">
    <subcellularLocation>
        <location evidence="1">Membrane</location>
        <topology evidence="1">Single-pass type II membrane protein</topology>
    </subcellularLocation>
</comment>
<dbReference type="GO" id="GO:0016020">
    <property type="term" value="C:membrane"/>
    <property type="evidence" value="ECO:0007669"/>
    <property type="project" value="UniProtKB-SubCell"/>
</dbReference>